<dbReference type="Proteomes" id="UP000533269">
    <property type="component" value="Unassembled WGS sequence"/>
</dbReference>
<proteinExistence type="predicted"/>
<evidence type="ECO:0000256" key="3">
    <source>
        <dbReference type="PROSITE-ProRule" id="PRU00464"/>
    </source>
</evidence>
<evidence type="ECO:0000256" key="2">
    <source>
        <dbReference type="PIRSR" id="PIRSR601310-3"/>
    </source>
</evidence>
<name>A0A7W4TNT9_KINRA</name>
<feature type="active site" description="Tele-AMP-histidine intermediate" evidence="1">
    <location>
        <position position="107"/>
    </location>
</feature>
<dbReference type="GO" id="GO:0003824">
    <property type="term" value="F:catalytic activity"/>
    <property type="evidence" value="ECO:0007669"/>
    <property type="project" value="InterPro"/>
</dbReference>
<gene>
    <name evidence="5" type="ORF">FHR75_002521</name>
</gene>
<evidence type="ECO:0000256" key="1">
    <source>
        <dbReference type="PIRSR" id="PIRSR601310-1"/>
    </source>
</evidence>
<feature type="domain" description="HIT" evidence="4">
    <location>
        <begin position="14"/>
        <end position="121"/>
    </location>
</feature>
<dbReference type="SUPFAM" id="SSF54197">
    <property type="entry name" value="HIT-like"/>
    <property type="match status" value="1"/>
</dbReference>
<dbReference type="RefSeq" id="WP_012086877.1">
    <property type="nucleotide sequence ID" value="NZ_JACHVY010000002.1"/>
</dbReference>
<dbReference type="AlphaFoldDB" id="A0A7W4TNT9"/>
<dbReference type="InterPro" id="IPR001310">
    <property type="entry name" value="Histidine_triad_HIT"/>
</dbReference>
<dbReference type="InterPro" id="IPR036265">
    <property type="entry name" value="HIT-like_sf"/>
</dbReference>
<evidence type="ECO:0000313" key="5">
    <source>
        <dbReference type="EMBL" id="MBB2901706.1"/>
    </source>
</evidence>
<protein>
    <submittedName>
        <fullName evidence="5">Histidine triad (HIT) family protein</fullName>
    </submittedName>
</protein>
<reference evidence="5 6" key="1">
    <citation type="submission" date="2020-08" db="EMBL/GenBank/DDBJ databases">
        <title>The Agave Microbiome: Exploring the role of microbial communities in plant adaptations to desert environments.</title>
        <authorList>
            <person name="Partida-Martinez L.P."/>
        </authorList>
    </citation>
    <scope>NUCLEOTIDE SEQUENCE [LARGE SCALE GENOMIC DNA]</scope>
    <source>
        <strain evidence="5 6">AS2.23</strain>
    </source>
</reference>
<dbReference type="PANTHER" id="PTHR23089">
    <property type="entry name" value="HISTIDINE TRIAD HIT PROTEIN"/>
    <property type="match status" value="1"/>
</dbReference>
<dbReference type="Gene3D" id="3.30.428.10">
    <property type="entry name" value="HIT-like"/>
    <property type="match status" value="1"/>
</dbReference>
<dbReference type="PRINTS" id="PR00332">
    <property type="entry name" value="HISTRIAD"/>
</dbReference>
<accession>A0A7W4TNT9</accession>
<evidence type="ECO:0000259" key="4">
    <source>
        <dbReference type="PROSITE" id="PS51084"/>
    </source>
</evidence>
<reference evidence="5 6" key="2">
    <citation type="submission" date="2020-08" db="EMBL/GenBank/DDBJ databases">
        <authorList>
            <person name="Partida-Martinez L."/>
            <person name="Huntemann M."/>
            <person name="Clum A."/>
            <person name="Wang J."/>
            <person name="Palaniappan K."/>
            <person name="Ritter S."/>
            <person name="Chen I.-M."/>
            <person name="Stamatis D."/>
            <person name="Reddy T."/>
            <person name="O'Malley R."/>
            <person name="Daum C."/>
            <person name="Shapiro N."/>
            <person name="Ivanova N."/>
            <person name="Kyrpides N."/>
            <person name="Woyke T."/>
        </authorList>
    </citation>
    <scope>NUCLEOTIDE SEQUENCE [LARGE SCALE GENOMIC DNA]</scope>
    <source>
        <strain evidence="5 6">AS2.23</strain>
    </source>
</reference>
<dbReference type="InterPro" id="IPR011146">
    <property type="entry name" value="HIT-like"/>
</dbReference>
<dbReference type="Pfam" id="PF01230">
    <property type="entry name" value="HIT"/>
    <property type="match status" value="1"/>
</dbReference>
<feature type="short sequence motif" description="Histidine triad motif" evidence="2 3">
    <location>
        <begin position="105"/>
        <end position="109"/>
    </location>
</feature>
<sequence length="121" mass="13051">MSEVSRVQRAPDDLFLRIVAGEVPATIVHSDDLVVAFEDVNPQAPVHVLVIPRERHENVAQLAAAAPATLARLVEVAQRIADERCGGEYRLVFNTGTAVGQSVFHVHGHVLGGRGFTWPPG</sequence>
<dbReference type="PROSITE" id="PS51084">
    <property type="entry name" value="HIT_2"/>
    <property type="match status" value="1"/>
</dbReference>
<dbReference type="OMA" id="YRVVMNC"/>
<dbReference type="EMBL" id="JACHVY010000002">
    <property type="protein sequence ID" value="MBB2901706.1"/>
    <property type="molecule type" value="Genomic_DNA"/>
</dbReference>
<comment type="caution">
    <text evidence="5">The sequence shown here is derived from an EMBL/GenBank/DDBJ whole genome shotgun (WGS) entry which is preliminary data.</text>
</comment>
<evidence type="ECO:0000313" key="6">
    <source>
        <dbReference type="Proteomes" id="UP000533269"/>
    </source>
</evidence>
<organism evidence="5 6">
    <name type="scientific">Kineococcus radiotolerans</name>
    <dbReference type="NCBI Taxonomy" id="131568"/>
    <lineage>
        <taxon>Bacteria</taxon>
        <taxon>Bacillati</taxon>
        <taxon>Actinomycetota</taxon>
        <taxon>Actinomycetes</taxon>
        <taxon>Kineosporiales</taxon>
        <taxon>Kineosporiaceae</taxon>
        <taxon>Kineococcus</taxon>
    </lineage>
</organism>